<dbReference type="GO" id="GO:0005524">
    <property type="term" value="F:ATP binding"/>
    <property type="evidence" value="ECO:0007669"/>
    <property type="project" value="UniProtKB-KW"/>
</dbReference>
<dbReference type="CDD" id="cd03230">
    <property type="entry name" value="ABC_DR_subfamily_A"/>
    <property type="match status" value="1"/>
</dbReference>
<keyword evidence="7" id="KW-1185">Reference proteome</keyword>
<dbReference type="InterPro" id="IPR051782">
    <property type="entry name" value="ABC_Transporter_VariousFunc"/>
</dbReference>
<reference evidence="6 7" key="1">
    <citation type="journal article" date="2019" name="Int. J. Syst. Evol. Microbiol.">
        <title>The Draft Whole-Genome Sequence of the Antibiotic Producer Empedobacter haloabium ATCC 31962 Provides Indications for Its Taxonomic Reclassification.</title>
        <authorList>
            <person name="Miess H."/>
            <person name="Arlt P."/>
            <person name="Apel A.K."/>
            <person name="Weber T."/>
            <person name="Nieselt K."/>
            <person name="Hanssen F."/>
            <person name="Czemmel S."/>
            <person name="Nahnsen S."/>
            <person name="Gross H."/>
        </authorList>
    </citation>
    <scope>NUCLEOTIDE SEQUENCE [LARGE SCALE GENOMIC DNA]</scope>
    <source>
        <strain evidence="6 7">ATCC 31962</strain>
    </source>
</reference>
<dbReference type="InterPro" id="IPR027417">
    <property type="entry name" value="P-loop_NTPase"/>
</dbReference>
<proteinExistence type="predicted"/>
<accession>A0ABZ1UST0</accession>
<dbReference type="SMART" id="SM00382">
    <property type="entry name" value="AAA"/>
    <property type="match status" value="1"/>
</dbReference>
<dbReference type="PROSITE" id="PS50893">
    <property type="entry name" value="ABC_TRANSPORTER_2"/>
    <property type="match status" value="1"/>
</dbReference>
<evidence type="ECO:0000259" key="5">
    <source>
        <dbReference type="PROSITE" id="PS50893"/>
    </source>
</evidence>
<organism evidence="6 7">
    <name type="scientific">[Empedobacter] haloabium</name>
    <dbReference type="NCBI Taxonomy" id="592317"/>
    <lineage>
        <taxon>Bacteria</taxon>
        <taxon>Pseudomonadati</taxon>
        <taxon>Pseudomonadota</taxon>
        <taxon>Betaproteobacteria</taxon>
        <taxon>Burkholderiales</taxon>
        <taxon>Oxalobacteraceae</taxon>
        <taxon>Telluria group</taxon>
        <taxon>Telluria group incertae sedis</taxon>
    </lineage>
</organism>
<keyword evidence="2" id="KW-0472">Membrane</keyword>
<dbReference type="Gene3D" id="3.40.50.300">
    <property type="entry name" value="P-loop containing nucleotide triphosphate hydrolases"/>
    <property type="match status" value="1"/>
</dbReference>
<evidence type="ECO:0000256" key="3">
    <source>
        <dbReference type="ARBA" id="ARBA00022741"/>
    </source>
</evidence>
<evidence type="ECO:0000256" key="1">
    <source>
        <dbReference type="ARBA" id="ARBA00022448"/>
    </source>
</evidence>
<keyword evidence="2" id="KW-1003">Cell membrane</keyword>
<sequence length="257" mass="27540">MPAPALRIQAVVRHAHVALRRPAPFRQPRPARPVLDGVSLAVAPGECVGLAGVNGAGKTTLLKCILDFVTPQAGSIAVFGVDHRQPAARAPLAYLPERFLPPSYMTGGEFLRYTLALHGQPHDESACAAMLAALQLAPEALAMSVRRYSKGMTQKLGLAAILLLDKQLYLLDEPASGLDPQARALFRQALRRRRERGTAVLMTSHALADLDEMCDRMAILHDGAIRFDGSPAECRRHYGSDGLEQAFLAAIAAPGAA</sequence>
<protein>
    <submittedName>
        <fullName evidence="6">ABC transporter ATP-binding protein</fullName>
    </submittedName>
</protein>
<feature type="domain" description="ABC transporter" evidence="5">
    <location>
        <begin position="6"/>
        <end position="247"/>
    </location>
</feature>
<dbReference type="SUPFAM" id="SSF52540">
    <property type="entry name" value="P-loop containing nucleoside triphosphate hydrolases"/>
    <property type="match status" value="1"/>
</dbReference>
<dbReference type="PANTHER" id="PTHR42939:SF1">
    <property type="entry name" value="ABC TRANSPORTER ATP-BINDING PROTEIN ALBC-RELATED"/>
    <property type="match status" value="1"/>
</dbReference>
<dbReference type="InterPro" id="IPR003593">
    <property type="entry name" value="AAA+_ATPase"/>
</dbReference>
<keyword evidence="1" id="KW-0813">Transport</keyword>
<name>A0ABZ1UST0_9BURK</name>
<dbReference type="Proteomes" id="UP000321323">
    <property type="component" value="Chromosome"/>
</dbReference>
<dbReference type="Pfam" id="PF00005">
    <property type="entry name" value="ABC_tran"/>
    <property type="match status" value="1"/>
</dbReference>
<evidence type="ECO:0000313" key="7">
    <source>
        <dbReference type="Proteomes" id="UP000321323"/>
    </source>
</evidence>
<evidence type="ECO:0000256" key="2">
    <source>
        <dbReference type="ARBA" id="ARBA00022475"/>
    </source>
</evidence>
<dbReference type="PANTHER" id="PTHR42939">
    <property type="entry name" value="ABC TRANSPORTER ATP-BINDING PROTEIN ALBC-RELATED"/>
    <property type="match status" value="1"/>
</dbReference>
<dbReference type="EMBL" id="CP136508">
    <property type="protein sequence ID" value="WUR15775.1"/>
    <property type="molecule type" value="Genomic_DNA"/>
</dbReference>
<evidence type="ECO:0000256" key="4">
    <source>
        <dbReference type="ARBA" id="ARBA00022840"/>
    </source>
</evidence>
<keyword evidence="3" id="KW-0547">Nucleotide-binding</keyword>
<gene>
    <name evidence="6" type="ORF">E7V67_011925</name>
</gene>
<evidence type="ECO:0000313" key="6">
    <source>
        <dbReference type="EMBL" id="WUR15775.1"/>
    </source>
</evidence>
<dbReference type="InterPro" id="IPR003439">
    <property type="entry name" value="ABC_transporter-like_ATP-bd"/>
</dbReference>
<keyword evidence="4 6" id="KW-0067">ATP-binding</keyword>